<evidence type="ECO:0000256" key="9">
    <source>
        <dbReference type="ARBA" id="ARBA00022723"/>
    </source>
</evidence>
<keyword evidence="15" id="KW-0119">Carbohydrate metabolism</keyword>
<dbReference type="OMA" id="NCTHNAL"/>
<dbReference type="GO" id="GO:0046872">
    <property type="term" value="F:metal ion binding"/>
    <property type="evidence" value="ECO:0007669"/>
    <property type="project" value="UniProtKB-KW"/>
</dbReference>
<evidence type="ECO:0000259" key="23">
    <source>
        <dbReference type="PROSITE" id="PS51677"/>
    </source>
</evidence>
<evidence type="ECO:0000256" key="6">
    <source>
        <dbReference type="ARBA" id="ARBA00022512"/>
    </source>
</evidence>
<dbReference type="GO" id="GO:0098552">
    <property type="term" value="C:side of membrane"/>
    <property type="evidence" value="ECO:0007669"/>
    <property type="project" value="UniProtKB-KW"/>
</dbReference>
<evidence type="ECO:0000256" key="12">
    <source>
        <dbReference type="ARBA" id="ARBA00023024"/>
    </source>
</evidence>
<keyword evidence="13" id="KW-0472">Membrane</keyword>
<dbReference type="EC" id="3.5.1.41" evidence="20"/>
<evidence type="ECO:0000256" key="22">
    <source>
        <dbReference type="SAM" id="SignalP"/>
    </source>
</evidence>
<keyword evidence="19" id="KW-0624">Polysaccharide degradation</keyword>
<evidence type="ECO:0000256" key="8">
    <source>
        <dbReference type="ARBA" id="ARBA00022622"/>
    </source>
</evidence>
<dbReference type="Proteomes" id="UP000310685">
    <property type="component" value="Unassembled WGS sequence"/>
</dbReference>
<keyword evidence="7" id="KW-0964">Secreted</keyword>
<proteinExistence type="inferred from homology"/>
<comment type="similarity">
    <text evidence="4">Belongs to the polysaccharide deacetylase family.</text>
</comment>
<dbReference type="AlphaFoldDB" id="A0A4T0LTB3"/>
<keyword evidence="16" id="KW-0170">Cobalt</keyword>
<evidence type="ECO:0000256" key="10">
    <source>
        <dbReference type="ARBA" id="ARBA00022729"/>
    </source>
</evidence>
<dbReference type="GO" id="GO:0005886">
    <property type="term" value="C:plasma membrane"/>
    <property type="evidence" value="ECO:0007669"/>
    <property type="project" value="UniProtKB-SubCell"/>
</dbReference>
<keyword evidence="17" id="KW-0449">Lipoprotein</keyword>
<evidence type="ECO:0000256" key="3">
    <source>
        <dbReference type="ARBA" id="ARBA00004609"/>
    </source>
</evidence>
<dbReference type="Pfam" id="PF01522">
    <property type="entry name" value="Polysacc_deac_1"/>
    <property type="match status" value="1"/>
</dbReference>
<protein>
    <recommendedName>
        <fullName evidence="20">chitin deacetylase</fullName>
        <ecNumber evidence="20">3.5.1.41</ecNumber>
    </recommendedName>
</protein>
<comment type="catalytic activity">
    <reaction evidence="21">
        <text>[(1-&gt;4)-N-acetyl-beta-D-glucosaminyl](n) + n H2O = chitosan + n acetate</text>
        <dbReference type="Rhea" id="RHEA:10464"/>
        <dbReference type="Rhea" id="RHEA-COMP:9593"/>
        <dbReference type="Rhea" id="RHEA-COMP:9597"/>
        <dbReference type="ChEBI" id="CHEBI:15377"/>
        <dbReference type="ChEBI" id="CHEBI:17029"/>
        <dbReference type="ChEBI" id="CHEBI:30089"/>
        <dbReference type="ChEBI" id="CHEBI:57704"/>
        <dbReference type="EC" id="3.5.1.41"/>
    </reaction>
    <physiologicalReaction direction="left-to-right" evidence="21">
        <dbReference type="Rhea" id="RHEA:10465"/>
    </physiologicalReaction>
</comment>
<evidence type="ECO:0000313" key="28">
    <source>
        <dbReference type="Proteomes" id="UP000309601"/>
    </source>
</evidence>
<gene>
    <name evidence="25" type="ORF">E3Q02_02027</name>
    <name evidence="26" type="ORF">E3Q03_01998</name>
    <name evidence="24" type="ORF">E3Q22_00463</name>
</gene>
<dbReference type="GO" id="GO:0071555">
    <property type="term" value="P:cell wall organization"/>
    <property type="evidence" value="ECO:0007669"/>
    <property type="project" value="UniProtKB-KW"/>
</dbReference>
<dbReference type="PROSITE" id="PS51677">
    <property type="entry name" value="NODB"/>
    <property type="match status" value="1"/>
</dbReference>
<accession>A0A4T0LTB3</accession>
<dbReference type="GO" id="GO:0000272">
    <property type="term" value="P:polysaccharide catabolic process"/>
    <property type="evidence" value="ECO:0007669"/>
    <property type="project" value="UniProtKB-KW"/>
</dbReference>
<dbReference type="Gene3D" id="3.20.20.370">
    <property type="entry name" value="Glycoside hydrolase/deacetylase"/>
    <property type="match status" value="1"/>
</dbReference>
<keyword evidence="11 26" id="KW-0378">Hydrolase</keyword>
<feature type="chain" id="PRO_5044609177" description="chitin deacetylase" evidence="22">
    <location>
        <begin position="17"/>
        <end position="434"/>
    </location>
</feature>
<evidence type="ECO:0000256" key="4">
    <source>
        <dbReference type="ARBA" id="ARBA00010973"/>
    </source>
</evidence>
<evidence type="ECO:0000256" key="15">
    <source>
        <dbReference type="ARBA" id="ARBA00023277"/>
    </source>
</evidence>
<dbReference type="PANTHER" id="PTHR10587">
    <property type="entry name" value="GLYCOSYL TRANSFERASE-RELATED"/>
    <property type="match status" value="1"/>
</dbReference>
<keyword evidence="6" id="KW-0134">Cell wall</keyword>
<evidence type="ECO:0000256" key="19">
    <source>
        <dbReference type="ARBA" id="ARBA00023326"/>
    </source>
</evidence>
<keyword evidence="10 22" id="KW-0732">Signal</keyword>
<evidence type="ECO:0000256" key="1">
    <source>
        <dbReference type="ARBA" id="ARBA00001941"/>
    </source>
</evidence>
<keyword evidence="18" id="KW-0961">Cell wall biogenesis/degradation</keyword>
<feature type="signal peptide" evidence="22">
    <location>
        <begin position="1"/>
        <end position="16"/>
    </location>
</feature>
<feature type="domain" description="NodB homology" evidence="23">
    <location>
        <begin position="132"/>
        <end position="324"/>
    </location>
</feature>
<sequence>MFKKLAYLSILGLAVAQSSVTDEASAAKSTDTATECKAYSAPIVKDVQDKFPTIWQPATIVDGDDEAQAKFDEIKQVLPSNIKPKGTMSGDFSDVTPTYDKSDPDCWYTFNKCTKPKIEGLSDDLADLPEPETWGLGFDDGPNCSHNKFYNFLQENNLTATMFYIGSNVMNWPYQAQRGRDDGHQLCVHTWSHHYMTSFDDEGAFAELYYSIQAVKQVTGVTPTCWRPPFGDVDDRIRLIAEGLGLRTALWRYDSNDWRVGATTGAVSKEDVEKNYEDVINAAKNGTFKEEGTIMLTHEITGETMDIFMDMYPKIKDAFKYVAPFYAATNTTNLYVETGDDVKQGETFSEYVKNVYGDDVEAASTTNTNSHPNPTVTGTQGPLATIANPTVASVEGAAASDVTGDGDSGAFSFASFYPVVTISTLMVATLFVAL</sequence>
<keyword evidence="12" id="KW-0146">Chitin degradation</keyword>
<dbReference type="InterPro" id="IPR050248">
    <property type="entry name" value="Polysacc_deacetylase_ArnD"/>
</dbReference>
<name>A0A4T0LTB3_9BASI</name>
<comment type="cofactor">
    <cofactor evidence="1">
        <name>Co(2+)</name>
        <dbReference type="ChEBI" id="CHEBI:48828"/>
    </cofactor>
</comment>
<dbReference type="GO" id="GO:0009272">
    <property type="term" value="P:fungal-type cell wall biogenesis"/>
    <property type="evidence" value="ECO:0007669"/>
    <property type="project" value="UniProtKB-ARBA"/>
</dbReference>
<dbReference type="InterPro" id="IPR002509">
    <property type="entry name" value="NODB_dom"/>
</dbReference>
<dbReference type="GO" id="GO:0006032">
    <property type="term" value="P:chitin catabolic process"/>
    <property type="evidence" value="ECO:0007669"/>
    <property type="project" value="UniProtKB-KW"/>
</dbReference>
<dbReference type="InterPro" id="IPR011330">
    <property type="entry name" value="Glyco_hydro/deAcase_b/a-brl"/>
</dbReference>
<evidence type="ECO:0000256" key="2">
    <source>
        <dbReference type="ARBA" id="ARBA00004191"/>
    </source>
</evidence>
<comment type="subcellular location">
    <subcellularLocation>
        <location evidence="3">Cell membrane</location>
        <topology evidence="3">Lipid-anchor</topology>
        <topology evidence="3">GPI-anchor</topology>
    </subcellularLocation>
    <subcellularLocation>
        <location evidence="2">Secreted</location>
        <location evidence="2">Cell wall</location>
    </subcellularLocation>
</comment>
<evidence type="ECO:0000313" key="29">
    <source>
        <dbReference type="Proteomes" id="UP000310685"/>
    </source>
</evidence>
<dbReference type="OrthoDB" id="407355at2759"/>
<dbReference type="Proteomes" id="UP000305362">
    <property type="component" value="Unassembled WGS sequence"/>
</dbReference>
<evidence type="ECO:0000256" key="5">
    <source>
        <dbReference type="ARBA" id="ARBA00022475"/>
    </source>
</evidence>
<dbReference type="EMBL" id="SPRC01000003">
    <property type="protein sequence ID" value="TIB82164.1"/>
    <property type="molecule type" value="Genomic_DNA"/>
</dbReference>
<evidence type="ECO:0000256" key="16">
    <source>
        <dbReference type="ARBA" id="ARBA00023285"/>
    </source>
</evidence>
<evidence type="ECO:0000256" key="13">
    <source>
        <dbReference type="ARBA" id="ARBA00023136"/>
    </source>
</evidence>
<evidence type="ECO:0000256" key="11">
    <source>
        <dbReference type="ARBA" id="ARBA00022801"/>
    </source>
</evidence>
<dbReference type="FunFam" id="3.20.20.370:FF:000004">
    <property type="entry name" value="Related to Chitin deacetylase"/>
    <property type="match status" value="1"/>
</dbReference>
<evidence type="ECO:0000256" key="14">
    <source>
        <dbReference type="ARBA" id="ARBA00023180"/>
    </source>
</evidence>
<keyword evidence="14" id="KW-0325">Glycoprotein</keyword>
<evidence type="ECO:0000313" key="26">
    <source>
        <dbReference type="EMBL" id="TIC67314.1"/>
    </source>
</evidence>
<evidence type="ECO:0000256" key="18">
    <source>
        <dbReference type="ARBA" id="ARBA00023316"/>
    </source>
</evidence>
<evidence type="ECO:0000256" key="7">
    <source>
        <dbReference type="ARBA" id="ARBA00022525"/>
    </source>
</evidence>
<keyword evidence="5" id="KW-1003">Cell membrane</keyword>
<reference evidence="27 28" key="1">
    <citation type="submission" date="2019-03" db="EMBL/GenBank/DDBJ databases">
        <title>Sequencing 25 genomes of Wallemia mellicola.</title>
        <authorList>
            <person name="Gostincar C."/>
        </authorList>
    </citation>
    <scope>NUCLEOTIDE SEQUENCE [LARGE SCALE GENOMIC DNA]</scope>
    <source>
        <strain evidence="25 28">EXF-1274</strain>
        <strain evidence="26 27">EXF-1277</strain>
        <strain evidence="24 29">EXF-6152</strain>
    </source>
</reference>
<dbReference type="SUPFAM" id="SSF88713">
    <property type="entry name" value="Glycoside hydrolase/deacetylase"/>
    <property type="match status" value="1"/>
</dbReference>
<dbReference type="GO" id="GO:0004099">
    <property type="term" value="F:chitin deacetylase activity"/>
    <property type="evidence" value="ECO:0007669"/>
    <property type="project" value="UniProtKB-EC"/>
</dbReference>
<evidence type="ECO:0000256" key="21">
    <source>
        <dbReference type="ARBA" id="ARBA00048494"/>
    </source>
</evidence>
<dbReference type="Proteomes" id="UP000309601">
    <property type="component" value="Unassembled WGS sequence"/>
</dbReference>
<comment type="caution">
    <text evidence="26">The sequence shown here is derived from an EMBL/GenBank/DDBJ whole genome shotgun (WGS) entry which is preliminary data.</text>
</comment>
<organism evidence="26 27">
    <name type="scientific">Wallemia mellicola</name>
    <dbReference type="NCBI Taxonomy" id="1708541"/>
    <lineage>
        <taxon>Eukaryota</taxon>
        <taxon>Fungi</taxon>
        <taxon>Dikarya</taxon>
        <taxon>Basidiomycota</taxon>
        <taxon>Wallemiomycotina</taxon>
        <taxon>Wallemiomycetes</taxon>
        <taxon>Wallemiales</taxon>
        <taxon>Wallemiaceae</taxon>
        <taxon>Wallemia</taxon>
    </lineage>
</organism>
<evidence type="ECO:0000256" key="20">
    <source>
        <dbReference type="ARBA" id="ARBA00024056"/>
    </source>
</evidence>
<dbReference type="EMBL" id="SPRV01000017">
    <property type="protein sequence ID" value="TIC67314.1"/>
    <property type="molecule type" value="Genomic_DNA"/>
</dbReference>
<keyword evidence="8" id="KW-0336">GPI-anchor</keyword>
<dbReference type="PANTHER" id="PTHR10587:SF98">
    <property type="entry name" value="CHITIN DEACETYLASE"/>
    <property type="match status" value="1"/>
</dbReference>
<evidence type="ECO:0000313" key="24">
    <source>
        <dbReference type="EMBL" id="TIB82164.1"/>
    </source>
</evidence>
<keyword evidence="9" id="KW-0479">Metal-binding</keyword>
<evidence type="ECO:0000313" key="27">
    <source>
        <dbReference type="Proteomes" id="UP000305362"/>
    </source>
</evidence>
<evidence type="ECO:0000256" key="17">
    <source>
        <dbReference type="ARBA" id="ARBA00023288"/>
    </source>
</evidence>
<dbReference type="EMBL" id="SPRW01000018">
    <property type="protein sequence ID" value="TIC66005.1"/>
    <property type="molecule type" value="Genomic_DNA"/>
</dbReference>
<evidence type="ECO:0000313" key="25">
    <source>
        <dbReference type="EMBL" id="TIC66005.1"/>
    </source>
</evidence>